<dbReference type="InterPro" id="IPR025507">
    <property type="entry name" value="DUF4394"/>
</dbReference>
<evidence type="ECO:0000313" key="5">
    <source>
        <dbReference type="Proteomes" id="UP000317429"/>
    </source>
</evidence>
<dbReference type="KEGG" id="pnd:Pla175_04820"/>
<dbReference type="Pfam" id="PF14339">
    <property type="entry name" value="DUF4394"/>
    <property type="match status" value="1"/>
</dbReference>
<dbReference type="Proteomes" id="UP000317429">
    <property type="component" value="Chromosome"/>
</dbReference>
<feature type="signal peptide" evidence="1">
    <location>
        <begin position="1"/>
        <end position="20"/>
    </location>
</feature>
<proteinExistence type="predicted"/>
<feature type="domain" description="DUF4394" evidence="3">
    <location>
        <begin position="32"/>
        <end position="269"/>
    </location>
</feature>
<dbReference type="EMBL" id="CP036291">
    <property type="protein sequence ID" value="QDU87126.1"/>
    <property type="molecule type" value="Genomic_DNA"/>
</dbReference>
<keyword evidence="5" id="KW-1185">Reference proteome</keyword>
<evidence type="ECO:0000259" key="3">
    <source>
        <dbReference type="Pfam" id="PF14339"/>
    </source>
</evidence>
<feature type="domain" description="Ice-binding protein C-terminal" evidence="2">
    <location>
        <begin position="286"/>
        <end position="308"/>
    </location>
</feature>
<keyword evidence="1" id="KW-0732">Signal</keyword>
<dbReference type="RefSeq" id="WP_145280990.1">
    <property type="nucleotide sequence ID" value="NZ_CP036291.1"/>
</dbReference>
<evidence type="ECO:0000256" key="1">
    <source>
        <dbReference type="SAM" id="SignalP"/>
    </source>
</evidence>
<feature type="chain" id="PRO_5021708749" evidence="1">
    <location>
        <begin position="21"/>
        <end position="312"/>
    </location>
</feature>
<dbReference type="SUPFAM" id="SSF101898">
    <property type="entry name" value="NHL repeat"/>
    <property type="match status" value="1"/>
</dbReference>
<dbReference type="InterPro" id="IPR013424">
    <property type="entry name" value="Ice-binding_C"/>
</dbReference>
<dbReference type="OrthoDB" id="531718at2"/>
<evidence type="ECO:0000313" key="4">
    <source>
        <dbReference type="EMBL" id="QDU87126.1"/>
    </source>
</evidence>
<protein>
    <submittedName>
        <fullName evidence="4">PEP-CTERM motif protein</fullName>
    </submittedName>
</protein>
<evidence type="ECO:0000259" key="2">
    <source>
        <dbReference type="Pfam" id="PF07589"/>
    </source>
</evidence>
<gene>
    <name evidence="4" type="ORF">Pla175_04820</name>
</gene>
<sequence precursor="true">MRFNLALTVALAMAASSAQAALLVGVTNTNDLIEFDSTNPAQLTSSLPLTGLGQNELIRGIDFRPTDQQLYAVGSSGNIYTVNRATGAATVKSTISGTVLNGSAFGVDFNPVADKGGASSLRIVSNTTQNLAVNADTGVATVATPVSYGGGAVNIVGEAYSNSIIGGVDGPLTPATGTTGTTQYAIDSGTDGLVLQAFNAGTLTPVGSLGVNTTASVGFDILSIPGLAGITNIGYASLEVDGAPGKSILYEINLSTGAAVSLGQIDGGILVPNLTAELVIDPNSVVPEPSSLGLAGLALAAIALRSRKARVA</sequence>
<reference evidence="4 5" key="1">
    <citation type="submission" date="2019-02" db="EMBL/GenBank/DDBJ databases">
        <title>Deep-cultivation of Planctomycetes and their phenomic and genomic characterization uncovers novel biology.</title>
        <authorList>
            <person name="Wiegand S."/>
            <person name="Jogler M."/>
            <person name="Boedeker C."/>
            <person name="Pinto D."/>
            <person name="Vollmers J."/>
            <person name="Rivas-Marin E."/>
            <person name="Kohn T."/>
            <person name="Peeters S.H."/>
            <person name="Heuer A."/>
            <person name="Rast P."/>
            <person name="Oberbeckmann S."/>
            <person name="Bunk B."/>
            <person name="Jeske O."/>
            <person name="Meyerdierks A."/>
            <person name="Storesund J.E."/>
            <person name="Kallscheuer N."/>
            <person name="Luecker S."/>
            <person name="Lage O.M."/>
            <person name="Pohl T."/>
            <person name="Merkel B.J."/>
            <person name="Hornburger P."/>
            <person name="Mueller R.-W."/>
            <person name="Bruemmer F."/>
            <person name="Labrenz M."/>
            <person name="Spormann A.M."/>
            <person name="Op den Camp H."/>
            <person name="Overmann J."/>
            <person name="Amann R."/>
            <person name="Jetten M.S.M."/>
            <person name="Mascher T."/>
            <person name="Medema M.H."/>
            <person name="Devos D.P."/>
            <person name="Kaster A.-K."/>
            <person name="Ovreas L."/>
            <person name="Rohde M."/>
            <person name="Galperin M.Y."/>
            <person name="Jogler C."/>
        </authorList>
    </citation>
    <scope>NUCLEOTIDE SEQUENCE [LARGE SCALE GENOMIC DNA]</scope>
    <source>
        <strain evidence="4 5">Pla175</strain>
    </source>
</reference>
<dbReference type="AlphaFoldDB" id="A0A518D6P3"/>
<name>A0A518D6P3_9BACT</name>
<accession>A0A518D6P3</accession>
<organism evidence="4 5">
    <name type="scientific">Pirellulimonas nuda</name>
    <dbReference type="NCBI Taxonomy" id="2528009"/>
    <lineage>
        <taxon>Bacteria</taxon>
        <taxon>Pseudomonadati</taxon>
        <taxon>Planctomycetota</taxon>
        <taxon>Planctomycetia</taxon>
        <taxon>Pirellulales</taxon>
        <taxon>Lacipirellulaceae</taxon>
        <taxon>Pirellulimonas</taxon>
    </lineage>
</organism>
<dbReference type="Pfam" id="PF07589">
    <property type="entry name" value="PEP-CTERM"/>
    <property type="match status" value="1"/>
</dbReference>